<dbReference type="EC" id="2.7.13.3" evidence="3"/>
<dbReference type="CDD" id="cd00082">
    <property type="entry name" value="HisKA"/>
    <property type="match status" value="1"/>
</dbReference>
<dbReference type="SUPFAM" id="SSF47384">
    <property type="entry name" value="Homodimeric domain of signal transducing histidine kinase"/>
    <property type="match status" value="1"/>
</dbReference>
<comment type="subcellular location">
    <subcellularLocation>
        <location evidence="2">Cell inner membrane</location>
        <topology evidence="2">Multi-pass membrane protein</topology>
    </subcellularLocation>
</comment>
<evidence type="ECO:0000256" key="13">
    <source>
        <dbReference type="PROSITE-ProRule" id="PRU00110"/>
    </source>
</evidence>
<dbReference type="Proteomes" id="UP000007383">
    <property type="component" value="Chromosome"/>
</dbReference>
<evidence type="ECO:0000256" key="15">
    <source>
        <dbReference type="SAM" id="Coils"/>
    </source>
</evidence>
<feature type="coiled-coil region" evidence="15">
    <location>
        <begin position="204"/>
        <end position="238"/>
    </location>
</feature>
<keyword evidence="11" id="KW-1133">Transmembrane helix</keyword>
<dbReference type="OrthoDB" id="9809348at2"/>
<evidence type="ECO:0000256" key="16">
    <source>
        <dbReference type="SAM" id="MobiDB-lite"/>
    </source>
</evidence>
<reference evidence="21" key="1">
    <citation type="journal article" date="2013" name="Stand. Genomic Sci.">
        <title>Complete genome sequence of the halophilic bacterium Spirochaeta africana type strain (Z-7692(T)) from the alkaline Lake Magadi in the East African Rift.</title>
        <authorList>
            <person name="Liolos K."/>
            <person name="Abt B."/>
            <person name="Scheuner C."/>
            <person name="Teshima H."/>
            <person name="Held B."/>
            <person name="Lapidus A."/>
            <person name="Nolan M."/>
            <person name="Lucas S."/>
            <person name="Deshpande S."/>
            <person name="Cheng J.F."/>
            <person name="Tapia R."/>
            <person name="Goodwin L.A."/>
            <person name="Pitluck S."/>
            <person name="Pagani I."/>
            <person name="Ivanova N."/>
            <person name="Mavromatis K."/>
            <person name="Mikhailova N."/>
            <person name="Huntemann M."/>
            <person name="Pati A."/>
            <person name="Chen A."/>
            <person name="Palaniappan K."/>
            <person name="Land M."/>
            <person name="Rohde M."/>
            <person name="Tindall B.J."/>
            <person name="Detter J.C."/>
            <person name="Goker M."/>
            <person name="Bristow J."/>
            <person name="Eisen J.A."/>
            <person name="Markowitz V."/>
            <person name="Hugenholtz P."/>
            <person name="Woyke T."/>
            <person name="Klenk H.P."/>
            <person name="Kyrpides N.C."/>
        </authorList>
    </citation>
    <scope>NUCLEOTIDE SEQUENCE</scope>
    <source>
        <strain evidence="21">ATCC 700263 / DSM 8902 / Z-7692</strain>
    </source>
</reference>
<evidence type="ECO:0000313" key="21">
    <source>
        <dbReference type="Proteomes" id="UP000007383"/>
    </source>
</evidence>
<feature type="compositionally biased region" description="Low complexity" evidence="16">
    <location>
        <begin position="479"/>
        <end position="505"/>
    </location>
</feature>
<dbReference type="InterPro" id="IPR011006">
    <property type="entry name" value="CheY-like_superfamily"/>
</dbReference>
<dbReference type="SMART" id="SM00448">
    <property type="entry name" value="REC"/>
    <property type="match status" value="1"/>
</dbReference>
<accession>H9UFR7</accession>
<dbReference type="InterPro" id="IPR036641">
    <property type="entry name" value="HPT_dom_sf"/>
</dbReference>
<dbReference type="InterPro" id="IPR008207">
    <property type="entry name" value="Sig_transdc_His_kin_Hpt_dom"/>
</dbReference>
<dbReference type="CDD" id="cd17546">
    <property type="entry name" value="REC_hyHK_CKI1_RcsC-like"/>
    <property type="match status" value="1"/>
</dbReference>
<keyword evidence="7" id="KW-0808">Transferase</keyword>
<dbReference type="RefSeq" id="WP_014454358.1">
    <property type="nucleotide sequence ID" value="NC_017098.1"/>
</dbReference>
<organism evidence="20 21">
    <name type="scientific">Spirochaeta africana (strain ATCC 700263 / DSM 8902 / Z-7692)</name>
    <dbReference type="NCBI Taxonomy" id="889378"/>
    <lineage>
        <taxon>Bacteria</taxon>
        <taxon>Pseudomonadati</taxon>
        <taxon>Spirochaetota</taxon>
        <taxon>Spirochaetia</taxon>
        <taxon>Spirochaetales</taxon>
        <taxon>Spirochaetaceae</taxon>
        <taxon>Spirochaeta</taxon>
    </lineage>
</organism>
<keyword evidence="5" id="KW-0997">Cell inner membrane</keyword>
<evidence type="ECO:0000256" key="10">
    <source>
        <dbReference type="ARBA" id="ARBA00022840"/>
    </source>
</evidence>
<name>H9UFR7_SPIAZ</name>
<dbReference type="GO" id="GO:0005886">
    <property type="term" value="C:plasma membrane"/>
    <property type="evidence" value="ECO:0007669"/>
    <property type="project" value="UniProtKB-SubCell"/>
</dbReference>
<dbReference type="SUPFAM" id="SSF47226">
    <property type="entry name" value="Histidine-containing phosphotransfer domain, HPT domain"/>
    <property type="match status" value="1"/>
</dbReference>
<dbReference type="eggNOG" id="COG2205">
    <property type="taxonomic scope" value="Bacteria"/>
</dbReference>
<dbReference type="PATRIC" id="fig|889378.3.peg.255"/>
<feature type="modified residue" description="4-aspartylphosphate" evidence="14">
    <location>
        <position position="572"/>
    </location>
</feature>
<dbReference type="PROSITE" id="PS50894">
    <property type="entry name" value="HPT"/>
    <property type="match status" value="1"/>
</dbReference>
<protein>
    <recommendedName>
        <fullName evidence="3">histidine kinase</fullName>
        <ecNumber evidence="3">2.7.13.3</ecNumber>
    </recommendedName>
</protein>
<dbReference type="KEGG" id="sfc:Spiaf_0252"/>
<evidence type="ECO:0000313" key="20">
    <source>
        <dbReference type="EMBL" id="AFG36360.1"/>
    </source>
</evidence>
<evidence type="ECO:0000256" key="6">
    <source>
        <dbReference type="ARBA" id="ARBA00022553"/>
    </source>
</evidence>
<evidence type="ECO:0000259" key="18">
    <source>
        <dbReference type="PROSITE" id="PS50110"/>
    </source>
</evidence>
<dbReference type="InterPro" id="IPR003594">
    <property type="entry name" value="HATPase_dom"/>
</dbReference>
<dbReference type="HOGENOM" id="CLU_380769_0_0_12"/>
<evidence type="ECO:0000256" key="5">
    <source>
        <dbReference type="ARBA" id="ARBA00022519"/>
    </source>
</evidence>
<evidence type="ECO:0000256" key="4">
    <source>
        <dbReference type="ARBA" id="ARBA00022475"/>
    </source>
</evidence>
<evidence type="ECO:0000256" key="11">
    <source>
        <dbReference type="ARBA" id="ARBA00022989"/>
    </source>
</evidence>
<feature type="domain" description="Histidine kinase" evidence="17">
    <location>
        <begin position="245"/>
        <end position="459"/>
    </location>
</feature>
<dbReference type="SUPFAM" id="SSF52172">
    <property type="entry name" value="CheY-like"/>
    <property type="match status" value="1"/>
</dbReference>
<dbReference type="GO" id="GO:0009927">
    <property type="term" value="F:histidine phosphotransfer kinase activity"/>
    <property type="evidence" value="ECO:0007669"/>
    <property type="project" value="TreeGrafter"/>
</dbReference>
<dbReference type="Pfam" id="PF01627">
    <property type="entry name" value="Hpt"/>
    <property type="match status" value="1"/>
</dbReference>
<dbReference type="InterPro" id="IPR036097">
    <property type="entry name" value="HisK_dim/P_sf"/>
</dbReference>
<dbReference type="SUPFAM" id="SSF55874">
    <property type="entry name" value="ATPase domain of HSP90 chaperone/DNA topoisomerase II/histidine kinase"/>
    <property type="match status" value="1"/>
</dbReference>
<dbReference type="Gene3D" id="3.40.50.2300">
    <property type="match status" value="1"/>
</dbReference>
<evidence type="ECO:0000259" key="19">
    <source>
        <dbReference type="PROSITE" id="PS50894"/>
    </source>
</evidence>
<dbReference type="STRING" id="889378.Spiaf_0252"/>
<feature type="region of interest" description="Disordered" evidence="16">
    <location>
        <begin position="479"/>
        <end position="512"/>
    </location>
</feature>
<keyword evidence="10" id="KW-0547">Nucleotide-binding</keyword>
<dbReference type="Pfam" id="PF02518">
    <property type="entry name" value="HATPase_c"/>
    <property type="match status" value="1"/>
</dbReference>
<dbReference type="PANTHER" id="PTHR43047:SF72">
    <property type="entry name" value="OSMOSENSING HISTIDINE PROTEIN KINASE SLN1"/>
    <property type="match status" value="1"/>
</dbReference>
<dbReference type="InterPro" id="IPR003661">
    <property type="entry name" value="HisK_dim/P_dom"/>
</dbReference>
<keyword evidence="10" id="KW-0067">ATP-binding</keyword>
<comment type="catalytic activity">
    <reaction evidence="1">
        <text>ATP + protein L-histidine = ADP + protein N-phospho-L-histidine.</text>
        <dbReference type="EC" id="2.7.13.3"/>
    </reaction>
</comment>
<evidence type="ECO:0000256" key="14">
    <source>
        <dbReference type="PROSITE-ProRule" id="PRU00169"/>
    </source>
</evidence>
<keyword evidence="21" id="KW-1185">Reference proteome</keyword>
<dbReference type="PROSITE" id="PS50110">
    <property type="entry name" value="RESPONSE_REGULATORY"/>
    <property type="match status" value="1"/>
</dbReference>
<keyword evidence="4" id="KW-1003">Cell membrane</keyword>
<feature type="domain" description="HPt" evidence="19">
    <location>
        <begin position="651"/>
        <end position="743"/>
    </location>
</feature>
<proteinExistence type="predicted"/>
<sequence length="745" mass="81867">MAERDGFNYLEGTECPVTGLPIIPRPEWSFFTRDNHYTGYITQVGSNVFIYTAIGRPVPEDSPQSAANVHRFLDENLPPDGRFYALFDYSRLVTPPVKNRLNVLKELRALLPRIRLIIFFGMTGSLRSVVQLAVFLSGMGDRMFVCRGYREALHIVRADQLRHGIRNTPAGTGSSAELLKLLTELVWEQNYDVSIPELPEDHQFQQVYQAVEVLRKDLQDLLQENRRKQEILEKANRVKTDFIANMSHEMRTPLNAILGTVQLLQLGRPTHEQQRYLKILHDAADTLLAGVNELLDISAIDDGRLTISPRKTDLPGFLQGVVDMFIPLCSSKQLSIGCELDPALPPVVVLDRDRLRQVLVNLLGNAVKFTARGSIMLRASADDTWLVLHISDTGYGIPADNRSRVFERFVRGETPAAQSGTGLGLAISRELTELMGGQLLLESSSPAGSSFLLQLPLLLPDAAQTAAVAQPAAATQAAGMPQPAAATQAAGMPQPAAAATSSPDTPMEPLKSPSTPIGFAGKLALVVDDNEVNLLILAELLRAEGLEVITASAGESALKLLHQRMVDVVFLDCSMPGMDGFTLARIIREEIAAVDQLPVVAVTAFTEAQYTAAAHAAGMDMVLYKPIRRADLRRVLQQFGSLVAEPDLSRAEWMQPVIRERLDRLLKEDVPNMEQAVAGDNPEELQRIAHSLYGFLAQIDAVWAASLARQLEQHADLAARDRLNIITQLKQAAEGLYTDANPSRT</sequence>
<dbReference type="InterPro" id="IPR001789">
    <property type="entry name" value="Sig_transdc_resp-reg_receiver"/>
</dbReference>
<dbReference type="Gene3D" id="3.30.565.10">
    <property type="entry name" value="Histidine kinase-like ATPase, C-terminal domain"/>
    <property type="match status" value="1"/>
</dbReference>
<evidence type="ECO:0000259" key="17">
    <source>
        <dbReference type="PROSITE" id="PS50109"/>
    </source>
</evidence>
<dbReference type="CDD" id="cd16922">
    <property type="entry name" value="HATPase_EvgS-ArcB-TorS-like"/>
    <property type="match status" value="1"/>
</dbReference>
<evidence type="ECO:0000256" key="7">
    <source>
        <dbReference type="ARBA" id="ARBA00022679"/>
    </source>
</evidence>
<dbReference type="Pfam" id="PF00072">
    <property type="entry name" value="Response_reg"/>
    <property type="match status" value="1"/>
</dbReference>
<feature type="modified residue" description="Phosphohistidine" evidence="13">
    <location>
        <position position="690"/>
    </location>
</feature>
<gene>
    <name evidence="20" type="ordered locus">Spiaf_0252</name>
</gene>
<evidence type="ECO:0000256" key="9">
    <source>
        <dbReference type="ARBA" id="ARBA00022777"/>
    </source>
</evidence>
<dbReference type="SMART" id="SM00388">
    <property type="entry name" value="HisKA"/>
    <property type="match status" value="1"/>
</dbReference>
<dbReference type="Gene3D" id="1.10.287.130">
    <property type="match status" value="1"/>
</dbReference>
<dbReference type="SMART" id="SM00387">
    <property type="entry name" value="HATPase_c"/>
    <property type="match status" value="1"/>
</dbReference>
<evidence type="ECO:0000256" key="2">
    <source>
        <dbReference type="ARBA" id="ARBA00004429"/>
    </source>
</evidence>
<dbReference type="Gene3D" id="1.20.120.160">
    <property type="entry name" value="HPT domain"/>
    <property type="match status" value="1"/>
</dbReference>
<evidence type="ECO:0000256" key="12">
    <source>
        <dbReference type="ARBA" id="ARBA00023136"/>
    </source>
</evidence>
<dbReference type="InterPro" id="IPR036890">
    <property type="entry name" value="HATPase_C_sf"/>
</dbReference>
<keyword evidence="15" id="KW-0175">Coiled coil</keyword>
<keyword evidence="6 14" id="KW-0597">Phosphoprotein</keyword>
<dbReference type="InterPro" id="IPR004358">
    <property type="entry name" value="Sig_transdc_His_kin-like_C"/>
</dbReference>
<dbReference type="GO" id="GO:0000155">
    <property type="term" value="F:phosphorelay sensor kinase activity"/>
    <property type="evidence" value="ECO:0007669"/>
    <property type="project" value="InterPro"/>
</dbReference>
<evidence type="ECO:0000256" key="8">
    <source>
        <dbReference type="ARBA" id="ARBA00022692"/>
    </source>
</evidence>
<dbReference type="PRINTS" id="PR00344">
    <property type="entry name" value="BCTRLSENSOR"/>
</dbReference>
<dbReference type="PANTHER" id="PTHR43047">
    <property type="entry name" value="TWO-COMPONENT HISTIDINE PROTEIN KINASE"/>
    <property type="match status" value="1"/>
</dbReference>
<keyword evidence="12" id="KW-0472">Membrane</keyword>
<dbReference type="PROSITE" id="PS50109">
    <property type="entry name" value="HIS_KIN"/>
    <property type="match status" value="1"/>
</dbReference>
<dbReference type="InterPro" id="IPR005467">
    <property type="entry name" value="His_kinase_dom"/>
</dbReference>
<dbReference type="EMBL" id="CP003282">
    <property type="protein sequence ID" value="AFG36360.1"/>
    <property type="molecule type" value="Genomic_DNA"/>
</dbReference>
<dbReference type="Pfam" id="PF00512">
    <property type="entry name" value="HisKA"/>
    <property type="match status" value="1"/>
</dbReference>
<keyword evidence="9 20" id="KW-0418">Kinase</keyword>
<evidence type="ECO:0000256" key="1">
    <source>
        <dbReference type="ARBA" id="ARBA00000085"/>
    </source>
</evidence>
<keyword evidence="8" id="KW-0812">Transmembrane</keyword>
<evidence type="ECO:0000256" key="3">
    <source>
        <dbReference type="ARBA" id="ARBA00012438"/>
    </source>
</evidence>
<dbReference type="AlphaFoldDB" id="H9UFR7"/>
<feature type="domain" description="Response regulatory" evidence="18">
    <location>
        <begin position="523"/>
        <end position="640"/>
    </location>
</feature>